<feature type="domain" description="Tyr recombinase" evidence="2">
    <location>
        <begin position="175"/>
        <end position="343"/>
    </location>
</feature>
<evidence type="ECO:0000313" key="3">
    <source>
        <dbReference type="EMBL" id="TMV14434.1"/>
    </source>
</evidence>
<dbReference type="PROSITE" id="PS51898">
    <property type="entry name" value="TYR_RECOMBINASE"/>
    <property type="match status" value="1"/>
</dbReference>
<keyword evidence="1" id="KW-0233">DNA recombination</keyword>
<keyword evidence="4" id="KW-1185">Reference proteome</keyword>
<dbReference type="Proteomes" id="UP001191082">
    <property type="component" value="Unassembled WGS sequence"/>
</dbReference>
<dbReference type="EMBL" id="VCPC01000001">
    <property type="protein sequence ID" value="TMV14434.1"/>
    <property type="molecule type" value="Genomic_DNA"/>
</dbReference>
<dbReference type="RefSeq" id="WP_138861787.1">
    <property type="nucleotide sequence ID" value="NZ_VCPC01000001.1"/>
</dbReference>
<accession>A0ABY2XBQ4</accession>
<reference evidence="3 4" key="1">
    <citation type="submission" date="2019-05" db="EMBL/GenBank/DDBJ databases">
        <title>Marivita sp. nov. isolated from sea sediment.</title>
        <authorList>
            <person name="Kim W."/>
        </authorList>
    </citation>
    <scope>NUCLEOTIDE SEQUENCE [LARGE SCALE GENOMIC DNA]</scope>
    <source>
        <strain evidence="3 4">CAU 1492</strain>
    </source>
</reference>
<name>A0ABY2XBQ4_9RHOB</name>
<dbReference type="Gene3D" id="1.10.443.10">
    <property type="entry name" value="Intergrase catalytic core"/>
    <property type="match status" value="1"/>
</dbReference>
<organism evidence="3 4">
    <name type="scientific">Arenibacterium halophilum</name>
    <dbReference type="NCBI Taxonomy" id="2583821"/>
    <lineage>
        <taxon>Bacteria</taxon>
        <taxon>Pseudomonadati</taxon>
        <taxon>Pseudomonadota</taxon>
        <taxon>Alphaproteobacteria</taxon>
        <taxon>Rhodobacterales</taxon>
        <taxon>Paracoccaceae</taxon>
        <taxon>Arenibacterium</taxon>
    </lineage>
</organism>
<dbReference type="InterPro" id="IPR002104">
    <property type="entry name" value="Integrase_catalytic"/>
</dbReference>
<gene>
    <name evidence="3" type="ORF">FGK64_00105</name>
</gene>
<dbReference type="InterPro" id="IPR013762">
    <property type="entry name" value="Integrase-like_cat_sf"/>
</dbReference>
<dbReference type="SUPFAM" id="SSF56349">
    <property type="entry name" value="DNA breaking-rejoining enzymes"/>
    <property type="match status" value="1"/>
</dbReference>
<dbReference type="Pfam" id="PF00589">
    <property type="entry name" value="Phage_integrase"/>
    <property type="match status" value="1"/>
</dbReference>
<evidence type="ECO:0000313" key="4">
    <source>
        <dbReference type="Proteomes" id="UP001191082"/>
    </source>
</evidence>
<protein>
    <recommendedName>
        <fullName evidence="2">Tyr recombinase domain-containing protein</fullName>
    </recommendedName>
</protein>
<sequence length="347" mass="40104">MKPPKPRIAKPRLVWKYDRRKNVWVPYHRVSWREGDRQRQKTVKLDWKGDAALLDELYWRCQAGNHERQQLPAKYTWRELVIAWRTDPRIQGRLADSTKVSYRRTMDAILMKNAAKDVRHTTRQGVRAIHDSLAETPRKADWYIQTISLLWNYAKNKRDWPLGDNPASGIDLFGKQREFLPWPEWLVNKLDTAPDNVRAAAELIRATGQRPNAAITMRFDHFHGETMTVLDEKGGEFIEVFCPPALRQFIADRRRAGAHVLAKNLTAPLGYDAIEKAFRTWRNGLGPKAKPFTLHGLRKLAIVQLAEAGCTDAEIQAVTNQSAEMVAYYRSKASRLRLSKSAQERRT</sequence>
<evidence type="ECO:0000259" key="2">
    <source>
        <dbReference type="PROSITE" id="PS51898"/>
    </source>
</evidence>
<dbReference type="InterPro" id="IPR011010">
    <property type="entry name" value="DNA_brk_join_enz"/>
</dbReference>
<comment type="caution">
    <text evidence="3">The sequence shown here is derived from an EMBL/GenBank/DDBJ whole genome shotgun (WGS) entry which is preliminary data.</text>
</comment>
<evidence type="ECO:0000256" key="1">
    <source>
        <dbReference type="ARBA" id="ARBA00023172"/>
    </source>
</evidence>
<proteinExistence type="predicted"/>